<dbReference type="PROSITE" id="PS50004">
    <property type="entry name" value="C2"/>
    <property type="match status" value="1"/>
</dbReference>
<evidence type="ECO:0000313" key="3">
    <source>
        <dbReference type="EMBL" id="EKF36781.1"/>
    </source>
</evidence>
<dbReference type="SMART" id="SM00239">
    <property type="entry name" value="C2"/>
    <property type="match status" value="4"/>
</dbReference>
<dbReference type="Pfam" id="PF00168">
    <property type="entry name" value="C2"/>
    <property type="match status" value="4"/>
</dbReference>
<feature type="compositionally biased region" description="Acidic residues" evidence="1">
    <location>
        <begin position="1123"/>
        <end position="1146"/>
    </location>
</feature>
<feature type="compositionally biased region" description="Low complexity" evidence="1">
    <location>
        <begin position="35"/>
        <end position="47"/>
    </location>
</feature>
<dbReference type="PANTHER" id="PTHR39670:SF4">
    <property type="entry name" value="C2 DOMAIN-CONTAINING PROTEIN"/>
    <property type="match status" value="1"/>
</dbReference>
<dbReference type="Proteomes" id="UP000007350">
    <property type="component" value="Unassembled WGS sequence"/>
</dbReference>
<comment type="caution">
    <text evidence="3">The sequence shown here is derived from an EMBL/GenBank/DDBJ whole genome shotgun (WGS) entry which is preliminary data.</text>
</comment>
<dbReference type="AlphaFoldDB" id="K2NPC2"/>
<feature type="region of interest" description="Disordered" evidence="1">
    <location>
        <begin position="1108"/>
        <end position="1189"/>
    </location>
</feature>
<dbReference type="PANTHER" id="PTHR39670">
    <property type="entry name" value="C2 DOMAIN-CONTAINING PROTEIN-RELATED"/>
    <property type="match status" value="1"/>
</dbReference>
<sequence length="1189" mass="135591">MNGKSKFKNHDSDSSSSSLLHGSARRSRKSERSVRSSPRGNGGFSSSPSPPRRQRPKNGHSGHDPFHYSDTLPPNAVGRSVPPEIVSEDDEYHTPYAAPLDADYSKANGKHKLELRVRIEGVKDLVPVSRAMQTPPSTFVTVQTAYGRGKTPVIYNNSNPPFNDEFMFQVNNPETEEITVTVVAVTSTGGKKIGQCALSVGNLMQKMERRQWVALVRHPGTERAYECGEMLISLYSENFGTDVYSSPLKEREFREKLRALFRKDAPQELHRLEWYVGKCVEDYDGAYAAIFERYHKPHCESAAFQLTINSVTDLTMKNGSPTTRETCYVKVASSRLKKVTKMVPYHRRAVFNETFDMVIDNPKADSISLAVYSANHKYGECLVSLNGLQPRVPKERTHNIVYAAGTGDACYCGTIKIVLCTINYGTTSPVSDAEDEKRRIRLRNYLWKYLRDDLHRLDPIVASISHMDTFMGKLVRAYGPEPRPYMMKLRIQNFHRNEKEERPKTYAVVVRMGPEIYRTPGVRFSQDFIFSNETTFPVYTAEKGELFFMVVEEADANDAEVGRVVISLKGIVRESLFQLQLPVYQEALTADAKVVGTLSIEGVVHGYGLVKEVISPNKKKYFSQRVEALLYHYDPSQLHRVEYLLGEYVGQEERLIKELTDTLGPETGSAPMRVCIVNINDFVPMCSCYVKVYLDDVLVLRTKDHHAAKSLAFDIEMKNETTVSIANPLHSTLRFQVCEHRLFRASRLLGVAEMSLRNMVRDELNLCSLSLFDEGTREEIGVLEVMVQSPGFVKGTVTMYGKPRNGSKGSAVEEVTRDVTSLMRKYLPQEVPHAQPLIAKATSLRSAHRELLKRYAPDPIDFTFYVHIDNVNMFRVEEKEALEKGNISISASFLNEEMRSYLKVKWEDRIDTYRYFPEMRMDISFLRSSVSTRRAPPLEIVLYEKSAASAQSSSVLSKRNTIYKRLLLPERELGRVFLSLRALLTRRVYRLGEAFTVPIVRSVSRSIIPGGLGGTVSEDIMGEITLHITTPAFEHIPHHMRFAPKKMEHYNRGYVRHFEKRIASFYRVYDPSSLREFHFTLYERNVASARWSRSLYDWLLKLIKQHGPEPTNEFGPPPKISFDDDDDDDGEEEEEDDEEGDDDDEEEKRSQDNDRRAIGTITRRKEMVNSLPSSRLQSGRHRLTRPNTT</sequence>
<evidence type="ECO:0000259" key="2">
    <source>
        <dbReference type="PROSITE" id="PS50004"/>
    </source>
</evidence>
<dbReference type="InterPro" id="IPR000008">
    <property type="entry name" value="C2_dom"/>
</dbReference>
<feature type="region of interest" description="Disordered" evidence="1">
    <location>
        <begin position="1"/>
        <end position="82"/>
    </location>
</feature>
<reference evidence="3 4" key="1">
    <citation type="journal article" date="2012" name="BMC Genomics">
        <title>Comparative genomic analysis of human infective Trypanosoma cruzi lineages with the bat-restricted subspecies T. cruzi marinkellei.</title>
        <authorList>
            <person name="Franzen O."/>
            <person name="Talavera-Lopez C."/>
            <person name="Ochaya S."/>
            <person name="Butler C.E."/>
            <person name="Messenger L.A."/>
            <person name="Lewis M.D."/>
            <person name="Llewellyn M.S."/>
            <person name="Marinkelle C.J."/>
            <person name="Tyler K.M."/>
            <person name="Miles M.A."/>
            <person name="Andersson B."/>
        </authorList>
    </citation>
    <scope>NUCLEOTIDE SEQUENCE [LARGE SCALE GENOMIC DNA]</scope>
    <source>
        <strain evidence="3 4">B7</strain>
    </source>
</reference>
<feature type="domain" description="C2" evidence="2">
    <location>
        <begin position="94"/>
        <end position="213"/>
    </location>
</feature>
<proteinExistence type="predicted"/>
<dbReference type="EMBL" id="AHKC01008860">
    <property type="protein sequence ID" value="EKF36781.1"/>
    <property type="molecule type" value="Genomic_DNA"/>
</dbReference>
<feature type="compositionally biased region" description="Basic residues" evidence="1">
    <location>
        <begin position="1178"/>
        <end position="1189"/>
    </location>
</feature>
<organism evidence="3 4">
    <name type="scientific">Trypanosoma cruzi marinkellei</name>
    <dbReference type="NCBI Taxonomy" id="85056"/>
    <lineage>
        <taxon>Eukaryota</taxon>
        <taxon>Discoba</taxon>
        <taxon>Euglenozoa</taxon>
        <taxon>Kinetoplastea</taxon>
        <taxon>Metakinetoplastina</taxon>
        <taxon>Trypanosomatida</taxon>
        <taxon>Trypanosomatidae</taxon>
        <taxon>Trypanosoma</taxon>
        <taxon>Schizotrypanum</taxon>
    </lineage>
</organism>
<evidence type="ECO:0000313" key="4">
    <source>
        <dbReference type="Proteomes" id="UP000007350"/>
    </source>
</evidence>
<feature type="compositionally biased region" description="Basic and acidic residues" evidence="1">
    <location>
        <begin position="1147"/>
        <end position="1167"/>
    </location>
</feature>
<name>K2NPC2_TRYCR</name>
<accession>K2NPC2</accession>
<evidence type="ECO:0000256" key="1">
    <source>
        <dbReference type="SAM" id="MobiDB-lite"/>
    </source>
</evidence>
<dbReference type="InterPro" id="IPR035892">
    <property type="entry name" value="C2_domain_sf"/>
</dbReference>
<dbReference type="CDD" id="cd00030">
    <property type="entry name" value="C2"/>
    <property type="match status" value="3"/>
</dbReference>
<dbReference type="Gene3D" id="2.60.40.150">
    <property type="entry name" value="C2 domain"/>
    <property type="match status" value="2"/>
</dbReference>
<dbReference type="SUPFAM" id="SSF49562">
    <property type="entry name" value="C2 domain (Calcium/lipid-binding domain, CaLB)"/>
    <property type="match status" value="4"/>
</dbReference>
<dbReference type="OrthoDB" id="262033at2759"/>
<protein>
    <recommendedName>
        <fullName evidence="2">C2 domain-containing protein</fullName>
    </recommendedName>
</protein>
<gene>
    <name evidence="3" type="ORF">MOQ_002269</name>
</gene>
<keyword evidence="4" id="KW-1185">Reference proteome</keyword>